<dbReference type="OMA" id="AEHWMRV"/>
<dbReference type="Proteomes" id="UP000000815">
    <property type="component" value="Chromosome"/>
</dbReference>
<dbReference type="OrthoDB" id="5422561at2"/>
<accession>Q7CKB6</accession>
<organism evidence="1 2">
    <name type="scientific">Yersinia pestis</name>
    <dbReference type="NCBI Taxonomy" id="632"/>
    <lineage>
        <taxon>Bacteria</taxon>
        <taxon>Pseudomonadati</taxon>
        <taxon>Pseudomonadota</taxon>
        <taxon>Gammaproteobacteria</taxon>
        <taxon>Enterobacterales</taxon>
        <taxon>Yersiniaceae</taxon>
        <taxon>Yersinia</taxon>
    </lineage>
</organism>
<gene>
    <name evidence="1" type="ordered locus">YPO3336</name>
</gene>
<dbReference type="Pfam" id="PF11903">
    <property type="entry name" value="ParD_like"/>
    <property type="match status" value="1"/>
</dbReference>
<proteinExistence type="predicted"/>
<dbReference type="InterPro" id="IPR021831">
    <property type="entry name" value="ParD-like"/>
</dbReference>
<evidence type="ECO:0000313" key="2">
    <source>
        <dbReference type="Proteomes" id="UP000000815"/>
    </source>
</evidence>
<sequence length="101" mass="11444">MILIYGNIRYIYVSYRCCMGIVKISDLMHENLRIASHAMSRSINSQAEHWLKIGMLAELYPQLSHHELARALVQVELQGGADIAKMIYPDALTLNNGEKAQ</sequence>
<accession>Q0WBV6</accession>
<reference evidence="1 2" key="1">
    <citation type="journal article" date="2001" name="Nature">
        <title>Genome sequence of Yersinia pestis, the causative agent of plague.</title>
        <authorList>
            <person name="Parkhill J."/>
            <person name="Wren B.W."/>
            <person name="Thomson N.R."/>
            <person name="Titball R.W."/>
            <person name="Holden M.T.G."/>
            <person name="Prentice M.B."/>
            <person name="Sebaihia M."/>
            <person name="James K.D."/>
            <person name="Churcher C."/>
            <person name="Mungall K.L."/>
            <person name="Baker S."/>
            <person name="Basham D."/>
            <person name="Bentley S.D."/>
            <person name="Brooks K."/>
            <person name="Cerdeno-Tarraga A.M."/>
            <person name="Chillingworth T."/>
            <person name="Cronin A."/>
            <person name="Davies R.M."/>
            <person name="Davis P."/>
            <person name="Dougan G."/>
            <person name="Feltwell T."/>
            <person name="Hamlin N."/>
            <person name="Holroyd S."/>
            <person name="Jagels K."/>
            <person name="Leather S."/>
            <person name="Karlyshev A.V."/>
            <person name="Moule S."/>
            <person name="Oyston P.C.F."/>
            <person name="Quail M."/>
            <person name="Rutherford K."/>
            <person name="Simmonds M."/>
            <person name="Skelton J."/>
            <person name="Stevens K."/>
            <person name="Whitehead S."/>
            <person name="Barrell B.G."/>
        </authorList>
    </citation>
    <scope>NUCLEOTIDE SEQUENCE [LARGE SCALE GENOMIC DNA]</scope>
    <source>
        <strain evidence="2">CO-92 / Biovar Orientalis</strain>
    </source>
</reference>
<accession>A0A384KBC6</accession>
<keyword evidence="2" id="KW-1185">Reference proteome</keyword>
<dbReference type="AlphaFoldDB" id="A0A5P8YCQ2"/>
<dbReference type="KEGG" id="ype:YPO3336"/>
<name>A0A5P8YCQ2_YERPE</name>
<dbReference type="EMBL" id="AL590842">
    <property type="protein sequence ID" value="CAL21927.1"/>
    <property type="molecule type" value="Genomic_DNA"/>
</dbReference>
<dbReference type="PATRIC" id="fig|214092.21.peg.3809"/>
<accession>A0A0H2W1B3</accession>
<accession>A0A5P8YCQ2</accession>
<protein>
    <submittedName>
        <fullName evidence="1">Uncharacterized protein</fullName>
    </submittedName>
</protein>
<dbReference type="PIR" id="AD0405">
    <property type="entry name" value="AD0405"/>
</dbReference>
<accession>Q74XQ0</accession>
<evidence type="ECO:0000313" key="1">
    <source>
        <dbReference type="EMBL" id="CAL21927.1"/>
    </source>
</evidence>